<proteinExistence type="predicted"/>
<comment type="caution">
    <text evidence="2">The sequence shown here is derived from an EMBL/GenBank/DDBJ whole genome shotgun (WGS) entry which is preliminary data.</text>
</comment>
<name>A0AAI8YGY0_9PEZI</name>
<reference evidence="2" key="1">
    <citation type="submission" date="2023-10" db="EMBL/GenBank/DDBJ databases">
        <authorList>
            <person name="Hackl T."/>
        </authorList>
    </citation>
    <scope>NUCLEOTIDE SEQUENCE</scope>
</reference>
<sequence>MPSSQPPIDKLGPDLLLMIFDVIAQDDYASLTSAVRCSRAWQPLAQSAMYGDVFLNQPRLAKFVDRCADTQIRSLTVTMRAIGVPGAPSEANKIADARLASLGRLCARIRQMRPTTVSISVDLPFPRTAAREVAHIVESLSPSCTSLEIKLSYGSLLFPPADFSSSPHHRPHLCESIRTVLPQLRHLRLCLPVLCPALFSTISPAGQGQNQHRQAVSAPLLQSCVINLAQRTPSYPQGAWTTPCSDNPDQVPHGGQEQQLPSALPPMVEALEHFASLNSGNLETFSVMDVQPRDPTVPNSYAGWTRRDFLSRSSFPIPVFTVGGLISVMFYVARTPSPKKEGETEDWATPSSGQLEMIAEGGTWLETKSGTHLPVQKMLKQHRVVDAALTRAQYMQRPDSVRCQLWYTEDDTGERVLPTRPGELMRRWELQEMCPPGWIRAGRHGPMVRA</sequence>
<dbReference type="EMBL" id="CAUWAG010000006">
    <property type="protein sequence ID" value="CAJ2504364.1"/>
    <property type="molecule type" value="Genomic_DNA"/>
</dbReference>
<organism evidence="2 3">
    <name type="scientific">Anthostomella pinea</name>
    <dbReference type="NCBI Taxonomy" id="933095"/>
    <lineage>
        <taxon>Eukaryota</taxon>
        <taxon>Fungi</taxon>
        <taxon>Dikarya</taxon>
        <taxon>Ascomycota</taxon>
        <taxon>Pezizomycotina</taxon>
        <taxon>Sordariomycetes</taxon>
        <taxon>Xylariomycetidae</taxon>
        <taxon>Xylariales</taxon>
        <taxon>Xylariaceae</taxon>
        <taxon>Anthostomella</taxon>
    </lineage>
</organism>
<dbReference type="Proteomes" id="UP001295740">
    <property type="component" value="Unassembled WGS sequence"/>
</dbReference>
<feature type="compositionally biased region" description="Polar residues" evidence="1">
    <location>
        <begin position="238"/>
        <end position="248"/>
    </location>
</feature>
<feature type="region of interest" description="Disordered" evidence="1">
    <location>
        <begin position="238"/>
        <end position="260"/>
    </location>
</feature>
<evidence type="ECO:0000313" key="3">
    <source>
        <dbReference type="Proteomes" id="UP001295740"/>
    </source>
</evidence>
<evidence type="ECO:0000313" key="2">
    <source>
        <dbReference type="EMBL" id="CAJ2504364.1"/>
    </source>
</evidence>
<dbReference type="AlphaFoldDB" id="A0AAI8YGY0"/>
<gene>
    <name evidence="2" type="ORF">KHLLAP_LOCUS4832</name>
</gene>
<accession>A0AAI8YGY0</accession>
<evidence type="ECO:0000256" key="1">
    <source>
        <dbReference type="SAM" id="MobiDB-lite"/>
    </source>
</evidence>
<keyword evidence="3" id="KW-1185">Reference proteome</keyword>
<protein>
    <submittedName>
        <fullName evidence="2">Uu.00g117580.m01.CDS01</fullName>
    </submittedName>
</protein>